<keyword evidence="2" id="KW-1185">Reference proteome</keyword>
<proteinExistence type="predicted"/>
<evidence type="ECO:0000313" key="2">
    <source>
        <dbReference type="Proteomes" id="UP001171111"/>
    </source>
</evidence>
<dbReference type="RefSeq" id="WP_302244055.1">
    <property type="nucleotide sequence ID" value="NZ_JAULJQ010000003.1"/>
</dbReference>
<reference evidence="1 2" key="1">
    <citation type="submission" date="2023-06" db="EMBL/GenBank/DDBJ databases">
        <title>Campylobacter magnum sp. nov., isolated from cecal contents of domestic pigs (Sus scrofa domesticus).</title>
        <authorList>
            <person name="Papic B."/>
            <person name="Gruntar I."/>
        </authorList>
    </citation>
    <scope>NUCLEOTIDE SEQUENCE [LARGE SCALE GENOMIC DNA]</scope>
    <source>
        <strain evidence="2">34484-21</strain>
    </source>
</reference>
<organism evidence="1 2">
    <name type="scientific">Campylobacter magnus</name>
    <dbReference type="NCBI Taxonomy" id="3026462"/>
    <lineage>
        <taxon>Bacteria</taxon>
        <taxon>Pseudomonadati</taxon>
        <taxon>Campylobacterota</taxon>
        <taxon>Epsilonproteobacteria</taxon>
        <taxon>Campylobacterales</taxon>
        <taxon>Campylobacteraceae</taxon>
        <taxon>Campylobacter</taxon>
    </lineage>
</organism>
<evidence type="ECO:0000313" key="1">
    <source>
        <dbReference type="EMBL" id="MDO2409212.1"/>
    </source>
</evidence>
<dbReference type="EMBL" id="JAULJQ010000003">
    <property type="protein sequence ID" value="MDO2409212.1"/>
    <property type="molecule type" value="Genomic_DNA"/>
</dbReference>
<gene>
    <name evidence="1" type="ORF">Q2362_03740</name>
</gene>
<dbReference type="Proteomes" id="UP001171111">
    <property type="component" value="Unassembled WGS sequence"/>
</dbReference>
<protein>
    <submittedName>
        <fullName evidence="1">Uncharacterized protein</fullName>
    </submittedName>
</protein>
<sequence>MAISTAIQKGSRVYVYNEKNSKIFDKKGELYGFTSITCFGKKSYTVYVYNEKGSQISYHTAR</sequence>
<accession>A0ABT8TBH3</accession>
<comment type="caution">
    <text evidence="1">The sequence shown here is derived from an EMBL/GenBank/DDBJ whole genome shotgun (WGS) entry which is preliminary data.</text>
</comment>
<name>A0ABT8TBH3_9BACT</name>